<protein>
    <submittedName>
        <fullName evidence="2">Uncharacterized protein</fullName>
    </submittedName>
</protein>
<sequence length="69" mass="7401">MANTVRAAIFHRVRASSQRGSCAVWRSRRVSSQCWRDRQHGTAAHAPGSIGIDQELVSRTRPSGAGGAA</sequence>
<accession>Q6EEG4</accession>
<evidence type="ECO:0000256" key="1">
    <source>
        <dbReference type="SAM" id="MobiDB-lite"/>
    </source>
</evidence>
<keyword evidence="2" id="KW-0614">Plasmid</keyword>
<dbReference type="EMBL" id="AY380839">
    <property type="protein sequence ID" value="AAR27487.1"/>
    <property type="molecule type" value="Genomic_DNA"/>
</dbReference>
<reference evidence="2" key="2">
    <citation type="journal article" date="2004" name="FEMS Microbiol. Lett.">
        <title>Characterization of the replicon of a 51-kb native plasmid from the gram-positive bacterium Leifsonia xyli subsp. cynodontis.</title>
        <authorList>
            <person name="Li T.-Y."/>
            <person name="Yin P."/>
            <person name="Zhou Y."/>
            <person name="Zhang Y."/>
            <person name="Zhang Y.-Y."/>
            <person name="Chen T.-A."/>
        </authorList>
    </citation>
    <scope>NUCLEOTIDE SEQUENCE</scope>
    <source>
        <plasmid evidence="2">pCXC100</plasmid>
    </source>
</reference>
<name>Q6EEG4_LEIXC</name>
<organism evidence="2">
    <name type="scientific">Leifsonia xyli subsp. cynodontis</name>
    <name type="common">Clavibacter xyli cynodontis</name>
    <dbReference type="NCBI Taxonomy" id="31966"/>
    <lineage>
        <taxon>Bacteria</taxon>
        <taxon>Bacillati</taxon>
        <taxon>Actinomycetota</taxon>
        <taxon>Actinomycetes</taxon>
        <taxon>Micrococcales</taxon>
        <taxon>Microbacteriaceae</taxon>
        <taxon>Leifsonia</taxon>
    </lineage>
</organism>
<proteinExistence type="predicted"/>
<geneLocation type="plasmid" evidence="2">
    <name>pCXC100</name>
</geneLocation>
<feature type="region of interest" description="Disordered" evidence="1">
    <location>
        <begin position="40"/>
        <end position="69"/>
    </location>
</feature>
<evidence type="ECO:0000313" key="2">
    <source>
        <dbReference type="EMBL" id="AAR27487.1"/>
    </source>
</evidence>
<dbReference type="AlphaFoldDB" id="Q6EEG4"/>
<reference evidence="2" key="1">
    <citation type="submission" date="2003-09" db="EMBL/GenBank/DDBJ databases">
        <authorList>
            <person name="Li T."/>
            <person name="Yin P."/>
            <person name="Zhou Y."/>
            <person name="Zhang Y."/>
        </authorList>
    </citation>
    <scope>NUCLEOTIDE SEQUENCE</scope>
    <source>
        <plasmid evidence="2">pCXC100</plasmid>
    </source>
</reference>